<dbReference type="Proteomes" id="UP000799757">
    <property type="component" value="Unassembled WGS sequence"/>
</dbReference>
<feature type="compositionally biased region" description="Basic and acidic residues" evidence="1">
    <location>
        <begin position="86"/>
        <end position="101"/>
    </location>
</feature>
<dbReference type="AlphaFoldDB" id="A0A6A6WST3"/>
<feature type="region of interest" description="Disordered" evidence="1">
    <location>
        <begin position="1"/>
        <end position="122"/>
    </location>
</feature>
<sequence length="748" mass="84654">MEPDRVPPVSQPSSENDKFGARFNRREERHAESEPPSLYDPPVSPPLERERVDFGASIGRRDSDHAPDVDRNPYDPLVSPQGQDSFGERTDRRDSDIHRVPPDTPYDPPYDIDAPYDPPNGHEAVAMHHMDEPHSATLHSPMSTMTGGKQGDYGFVNRNTYDSDTRSLLSVAKKYDHRDARKFLLKTGSYRFSITLLFCVLIALSLKAYEGFGAPLVINKSQVRIFNALMLGLSLGLGLNLASSLKRYAVILRWSLLTKRYVSLEVFDLILGLETLTKVGKLMVISLPGIRKVRFLRNWPWFRDARDDGTRLTWIVCLIWIFINIGAQVLVAALSLFWPVDPSDAIPILAYGSVSVSDLTKWTIDPPGITWNASALQAAWSYGNEATNYPVFNITESQTDLSSLAGTPLYQGQGVGFYEYRFLSRNPDHLYTNYMVSTRKVQARATCQQLETRGKYVKSKDGSIYIMGKEEGKDFQKYFLPQRTVGSLSWIGSRLEFCGPRCTNFTVYQESDDEQIAQPSLFLCENKLSAIEGGEKDFDNLKPEDNVHIYSNDEFARIATGAIAWTGYSLNGWDDRQTRSYLRGSKWSPYPTITKAQVEDLLARYTIGAIAAFDDHGLRYEVQNQQKRPVQGQQLTVDWAWVLSLLGAICFIQFAALVALISFANKSIIRDESFFSLAMLLSPVANRIGKEGMNLSGEEIKNHPKLRWKKIRYDYREGKEGEPNQVDIFFQGKDMRDSRRSWASGVYS</sequence>
<evidence type="ECO:0000313" key="4">
    <source>
        <dbReference type="Proteomes" id="UP000799757"/>
    </source>
</evidence>
<keyword evidence="2" id="KW-0472">Membrane</keyword>
<evidence type="ECO:0000313" key="3">
    <source>
        <dbReference type="EMBL" id="KAF2787159.1"/>
    </source>
</evidence>
<feature type="transmembrane region" description="Helical" evidence="2">
    <location>
        <begin position="183"/>
        <end position="205"/>
    </location>
</feature>
<reference evidence="3" key="1">
    <citation type="journal article" date="2020" name="Stud. Mycol.">
        <title>101 Dothideomycetes genomes: a test case for predicting lifestyles and emergence of pathogens.</title>
        <authorList>
            <person name="Haridas S."/>
            <person name="Albert R."/>
            <person name="Binder M."/>
            <person name="Bloem J."/>
            <person name="Labutti K."/>
            <person name="Salamov A."/>
            <person name="Andreopoulos B."/>
            <person name="Baker S."/>
            <person name="Barry K."/>
            <person name="Bills G."/>
            <person name="Bluhm B."/>
            <person name="Cannon C."/>
            <person name="Castanera R."/>
            <person name="Culley D."/>
            <person name="Daum C."/>
            <person name="Ezra D."/>
            <person name="Gonzalez J."/>
            <person name="Henrissat B."/>
            <person name="Kuo A."/>
            <person name="Liang C."/>
            <person name="Lipzen A."/>
            <person name="Lutzoni F."/>
            <person name="Magnuson J."/>
            <person name="Mondo S."/>
            <person name="Nolan M."/>
            <person name="Ohm R."/>
            <person name="Pangilinan J."/>
            <person name="Park H.-J."/>
            <person name="Ramirez L."/>
            <person name="Alfaro M."/>
            <person name="Sun H."/>
            <person name="Tritt A."/>
            <person name="Yoshinaga Y."/>
            <person name="Zwiers L.-H."/>
            <person name="Turgeon B."/>
            <person name="Goodwin S."/>
            <person name="Spatafora J."/>
            <person name="Crous P."/>
            <person name="Grigoriev I."/>
        </authorList>
    </citation>
    <scope>NUCLEOTIDE SEQUENCE</scope>
    <source>
        <strain evidence="3">CBS 109.77</strain>
    </source>
</reference>
<keyword evidence="2" id="KW-0812">Transmembrane</keyword>
<organism evidence="3 4">
    <name type="scientific">Melanomma pulvis-pyrius CBS 109.77</name>
    <dbReference type="NCBI Taxonomy" id="1314802"/>
    <lineage>
        <taxon>Eukaryota</taxon>
        <taxon>Fungi</taxon>
        <taxon>Dikarya</taxon>
        <taxon>Ascomycota</taxon>
        <taxon>Pezizomycotina</taxon>
        <taxon>Dothideomycetes</taxon>
        <taxon>Pleosporomycetidae</taxon>
        <taxon>Pleosporales</taxon>
        <taxon>Melanommataceae</taxon>
        <taxon>Melanomma</taxon>
    </lineage>
</organism>
<evidence type="ECO:0000256" key="2">
    <source>
        <dbReference type="SAM" id="Phobius"/>
    </source>
</evidence>
<feature type="compositionally biased region" description="Basic and acidic residues" evidence="1">
    <location>
        <begin position="47"/>
        <end position="73"/>
    </location>
</feature>
<dbReference type="OrthoDB" id="3596604at2759"/>
<feature type="transmembrane region" description="Helical" evidence="2">
    <location>
        <begin position="312"/>
        <end position="338"/>
    </location>
</feature>
<gene>
    <name evidence="3" type="ORF">K505DRAFT_329859</name>
</gene>
<protein>
    <submittedName>
        <fullName evidence="3">Uncharacterized protein</fullName>
    </submittedName>
</protein>
<keyword evidence="4" id="KW-1185">Reference proteome</keyword>
<dbReference type="EMBL" id="MU002354">
    <property type="protein sequence ID" value="KAF2787159.1"/>
    <property type="molecule type" value="Genomic_DNA"/>
</dbReference>
<keyword evidence="2" id="KW-1133">Transmembrane helix</keyword>
<evidence type="ECO:0000256" key="1">
    <source>
        <dbReference type="SAM" id="MobiDB-lite"/>
    </source>
</evidence>
<feature type="transmembrane region" description="Helical" evidence="2">
    <location>
        <begin position="639"/>
        <end position="664"/>
    </location>
</feature>
<name>A0A6A6WST3_9PLEO</name>
<accession>A0A6A6WST3</accession>
<proteinExistence type="predicted"/>
<feature type="compositionally biased region" description="Basic and acidic residues" evidence="1">
    <location>
        <begin position="15"/>
        <end position="33"/>
    </location>
</feature>
<feature type="transmembrane region" description="Helical" evidence="2">
    <location>
        <begin position="225"/>
        <end position="245"/>
    </location>
</feature>